<dbReference type="CDD" id="cd04181">
    <property type="entry name" value="NTP_transferase"/>
    <property type="match status" value="1"/>
</dbReference>
<evidence type="ECO:0000259" key="2">
    <source>
        <dbReference type="Pfam" id="PF00483"/>
    </source>
</evidence>
<evidence type="ECO:0000313" key="4">
    <source>
        <dbReference type="EMBL" id="MCM3712889.1"/>
    </source>
</evidence>
<feature type="domain" description="Alpha-D-phosphohexomutase alpha/beta/alpha" evidence="3">
    <location>
        <begin position="374"/>
        <end position="495"/>
    </location>
</feature>
<protein>
    <submittedName>
        <fullName evidence="4">Sugar phosphate nucleotidyltransferase</fullName>
    </submittedName>
</protein>
<dbReference type="InterPro" id="IPR016055">
    <property type="entry name" value="A-D-PHexomutase_a/b/a-I/II/III"/>
</dbReference>
<gene>
    <name evidence="4" type="ORF">M3202_02260</name>
</gene>
<dbReference type="AlphaFoldDB" id="A0A9X2DLR1"/>
<dbReference type="Gene3D" id="3.90.550.10">
    <property type="entry name" value="Spore Coat Polysaccharide Biosynthesis Protein SpsA, Chain A"/>
    <property type="match status" value="1"/>
</dbReference>
<proteinExistence type="inferred from homology"/>
<dbReference type="Gene3D" id="2.160.10.10">
    <property type="entry name" value="Hexapeptide repeat proteins"/>
    <property type="match status" value="1"/>
</dbReference>
<dbReference type="RefSeq" id="WP_251221734.1">
    <property type="nucleotide sequence ID" value="NZ_JAMBOL010000001.1"/>
</dbReference>
<dbReference type="InterPro" id="IPR050486">
    <property type="entry name" value="Mannose-1P_guanyltransferase"/>
</dbReference>
<dbReference type="InterPro" id="IPR005835">
    <property type="entry name" value="NTP_transferase_dom"/>
</dbReference>
<dbReference type="InterPro" id="IPR011004">
    <property type="entry name" value="Trimer_LpxA-like_sf"/>
</dbReference>
<keyword evidence="5" id="KW-1185">Reference proteome</keyword>
<dbReference type="SUPFAM" id="SSF51161">
    <property type="entry name" value="Trimeric LpxA-like enzymes"/>
    <property type="match status" value="1"/>
</dbReference>
<dbReference type="GO" id="GO:0016868">
    <property type="term" value="F:intramolecular phosphotransferase activity"/>
    <property type="evidence" value="ECO:0007669"/>
    <property type="project" value="InterPro"/>
</dbReference>
<evidence type="ECO:0000256" key="1">
    <source>
        <dbReference type="ARBA" id="ARBA00010231"/>
    </source>
</evidence>
<reference evidence="4" key="1">
    <citation type="submission" date="2022-05" db="EMBL/GenBank/DDBJ databases">
        <title>Comparative Genomics of Spacecraft Associated Microbes.</title>
        <authorList>
            <person name="Tran M.T."/>
            <person name="Wright A."/>
            <person name="Seuylemezian A."/>
            <person name="Eisen J."/>
            <person name="Coil D."/>
        </authorList>
    </citation>
    <scope>NUCLEOTIDE SEQUENCE</scope>
    <source>
        <strain evidence="4">214.1.1</strain>
    </source>
</reference>
<dbReference type="Gene3D" id="3.40.120.10">
    <property type="entry name" value="Alpha-D-Glucose-1,6-Bisphosphate, subunit A, domain 3"/>
    <property type="match status" value="1"/>
</dbReference>
<dbReference type="InterPro" id="IPR029044">
    <property type="entry name" value="Nucleotide-diphossugar_trans"/>
</dbReference>
<dbReference type="SUPFAM" id="SSF53738">
    <property type="entry name" value="Phosphoglucomutase, first 3 domains"/>
    <property type="match status" value="1"/>
</dbReference>
<organism evidence="4 5">
    <name type="scientific">Halalkalibacter oceani</name>
    <dbReference type="NCBI Taxonomy" id="1653776"/>
    <lineage>
        <taxon>Bacteria</taxon>
        <taxon>Bacillati</taxon>
        <taxon>Bacillota</taxon>
        <taxon>Bacilli</taxon>
        <taxon>Bacillales</taxon>
        <taxon>Bacillaceae</taxon>
        <taxon>Halalkalibacter</taxon>
    </lineage>
</organism>
<comment type="caution">
    <text evidence="4">The sequence shown here is derived from an EMBL/GenBank/DDBJ whole genome shotgun (WGS) entry which is preliminary data.</text>
</comment>
<name>A0A9X2DLR1_9BACI</name>
<dbReference type="InterPro" id="IPR005844">
    <property type="entry name" value="A-D-PHexomutase_a/b/a-I"/>
</dbReference>
<evidence type="ECO:0000313" key="5">
    <source>
        <dbReference type="Proteomes" id="UP001139179"/>
    </source>
</evidence>
<dbReference type="Pfam" id="PF00483">
    <property type="entry name" value="NTP_transferase"/>
    <property type="match status" value="1"/>
</dbReference>
<dbReference type="GO" id="GO:0005975">
    <property type="term" value="P:carbohydrate metabolic process"/>
    <property type="evidence" value="ECO:0007669"/>
    <property type="project" value="InterPro"/>
</dbReference>
<dbReference type="EMBL" id="JAMBOL010000001">
    <property type="protein sequence ID" value="MCM3712889.1"/>
    <property type="molecule type" value="Genomic_DNA"/>
</dbReference>
<feature type="domain" description="Nucleotidyl transferase" evidence="2">
    <location>
        <begin position="2"/>
        <end position="232"/>
    </location>
</feature>
<dbReference type="Pfam" id="PF02878">
    <property type="entry name" value="PGM_PMM_I"/>
    <property type="match status" value="1"/>
</dbReference>
<comment type="similarity">
    <text evidence="1">Belongs to the phosphohexose mutase family.</text>
</comment>
<dbReference type="Proteomes" id="UP001139179">
    <property type="component" value="Unassembled WGS sequence"/>
</dbReference>
<evidence type="ECO:0000259" key="3">
    <source>
        <dbReference type="Pfam" id="PF02878"/>
    </source>
</evidence>
<sequence>MKAVIIAGGKGTRLQPLTAQRPKAMAPLAEKPVMQYGIELLKKHGITEIAVTVGYMAEKIEAYFGDGSGLGVSLTYFKESNPLGTAGSVKEAEAFLDEPFLVMSGDVLSDFHLREGIAAHERMGGLATIFVKEVESPLDFAVVQMNDAGQITRFLEKPKEEEIFGQTVSSGIYLMEPEILASIEKGEKADFGRDIFPRLLRLGKQLNGYPAEGYWADIGTLPRYYQAQLDLLHGHVSAEISGTEVAPGIWVGEDVMIEAGVSLKAPVVIGSGTVVQRGASIGPGAVVGAASTVAGRASVEGTVAWPRAVLQQGSTLKGAVLADGVIVKERMTIQEPLVIASGTVVEEVVLSSPRAAAAGQRIGQPVEWGPALKGHRARLSAAFANAEEQTAALASAYGSLLRHGQVVYLSSDHQPRSIVLKKIALRCLRATGVNVVEIESTLLPVFRFSLERNEPAGGLYIRQSERNGKKKLIIELFDERGMPINKEWQQRLQQYLAMRCRRFVPDGQSGMHRTRSDQESSYLSELLARIDVAAIRQRKWKIALYDETQGQFPVISFLFDYLQCEWMEVRDLQDIEQMESFVRNQQADLGILIGESGEFVSWMTEEGFLLSDEEQLLQAAQVQLALKQNPKLAAPLFGGAQLEMLAARFGGTIVRTKPSTRAMMEAEGTVQVMAYDAPFAILSTLYYLSTSGYSLTDLTETLQAELVYPPTVGKSVM</sequence>
<accession>A0A9X2DLR1</accession>
<dbReference type="SUPFAM" id="SSF53448">
    <property type="entry name" value="Nucleotide-diphospho-sugar transferases"/>
    <property type="match status" value="1"/>
</dbReference>
<dbReference type="PANTHER" id="PTHR22572">
    <property type="entry name" value="SUGAR-1-PHOSPHATE GUANYL TRANSFERASE"/>
    <property type="match status" value="1"/>
</dbReference>